<dbReference type="RefSeq" id="WP_201696328.1">
    <property type="nucleotide sequence ID" value="NZ_CAJHCQ010000005.1"/>
</dbReference>
<dbReference type="SUPFAM" id="SSF56349">
    <property type="entry name" value="DNA breaking-rejoining enzymes"/>
    <property type="match status" value="1"/>
</dbReference>
<accession>A0ABM8NLL7</accession>
<evidence type="ECO:0000256" key="1">
    <source>
        <dbReference type="ARBA" id="ARBA00023172"/>
    </source>
</evidence>
<evidence type="ECO:0000313" key="3">
    <source>
        <dbReference type="Proteomes" id="UP000656319"/>
    </source>
</evidence>
<keyword evidence="1" id="KW-0233">DNA recombination</keyword>
<organism evidence="2 3">
    <name type="scientific">Paraburkholderia hiiakae</name>
    <dbReference type="NCBI Taxonomy" id="1081782"/>
    <lineage>
        <taxon>Bacteria</taxon>
        <taxon>Pseudomonadati</taxon>
        <taxon>Pseudomonadota</taxon>
        <taxon>Betaproteobacteria</taxon>
        <taxon>Burkholderiales</taxon>
        <taxon>Burkholderiaceae</taxon>
        <taxon>Paraburkholderia</taxon>
    </lineage>
</organism>
<reference evidence="2 3" key="1">
    <citation type="submission" date="2020-10" db="EMBL/GenBank/DDBJ databases">
        <authorList>
            <person name="Peeters C."/>
        </authorList>
    </citation>
    <scope>NUCLEOTIDE SEQUENCE [LARGE SCALE GENOMIC DNA]</scope>
    <source>
        <strain evidence="2 3">LMG 27952</strain>
    </source>
</reference>
<name>A0ABM8NLL7_9BURK</name>
<keyword evidence="3" id="KW-1185">Reference proteome</keyword>
<sequence length="429" mass="47438">MATLEHVHQIPMRVSIEHGEVSYARHSTAIEVRGLPQVFWSDASPWQEANAWAAERMSCGAVALSTVESNMRALSDYANFLESKGLTWFTFPIRKADRCLVQYRGALVDARTRGAISPSTASQRMRAVIQFYRWTRARRILSNAAPLWQDRTVHIRLFDATGFERTLTRVTTDLAIQCRTRHGERLEGGLLPISPADREAILTFAESHASIELYLMLAIGFFTGMRLGTICDLKVATLQHVTPDPTAPGLCRLAVGPGGVPPVHTKFGVTGQVWIPQSLLTCLLDYATSARRFSREAKAAAPEKGTLFLTRYGNTYGRSGSDRSSPVNVEMARLRTAGTRTGLRVLRSFRFHQTRCTFATELARMAIAAGGVINAIAIVKDALLHGDEATAFRYIKFVQKTPMKAAMADDFTRAFCGIEQACKRGASHE</sequence>
<comment type="caution">
    <text evidence="2">The sequence shown here is derived from an EMBL/GenBank/DDBJ whole genome shotgun (WGS) entry which is preliminary data.</text>
</comment>
<protein>
    <recommendedName>
        <fullName evidence="4">Site-specific integrase</fullName>
    </recommendedName>
</protein>
<evidence type="ECO:0000313" key="2">
    <source>
        <dbReference type="EMBL" id="CAD6531742.1"/>
    </source>
</evidence>
<evidence type="ECO:0008006" key="4">
    <source>
        <dbReference type="Google" id="ProtNLM"/>
    </source>
</evidence>
<gene>
    <name evidence="2" type="ORF">LMG27952_02617</name>
</gene>
<dbReference type="Proteomes" id="UP000656319">
    <property type="component" value="Unassembled WGS sequence"/>
</dbReference>
<dbReference type="Gene3D" id="1.10.443.10">
    <property type="entry name" value="Intergrase catalytic core"/>
    <property type="match status" value="1"/>
</dbReference>
<dbReference type="EMBL" id="CAJHCQ010000005">
    <property type="protein sequence ID" value="CAD6531742.1"/>
    <property type="molecule type" value="Genomic_DNA"/>
</dbReference>
<proteinExistence type="predicted"/>
<dbReference type="InterPro" id="IPR013762">
    <property type="entry name" value="Integrase-like_cat_sf"/>
</dbReference>
<dbReference type="InterPro" id="IPR011010">
    <property type="entry name" value="DNA_brk_join_enz"/>
</dbReference>